<dbReference type="InterPro" id="IPR050109">
    <property type="entry name" value="HTH-type_TetR-like_transc_reg"/>
</dbReference>
<dbReference type="EMBL" id="AM408590">
    <property type="protein sequence ID" value="CAL73080.1"/>
    <property type="molecule type" value="Genomic_DNA"/>
</dbReference>
<gene>
    <name evidence="4" type="ordered locus">BCG_3091</name>
</gene>
<dbReference type="PANTHER" id="PTHR30055">
    <property type="entry name" value="HTH-TYPE TRANSCRIPTIONAL REGULATOR RUTR"/>
    <property type="match status" value="1"/>
</dbReference>
<reference evidence="4 5" key="1">
    <citation type="journal article" date="2007" name="Proc. Natl. Acad. Sci. U.S.A.">
        <title>Genome plasticity of BCG and impact on vaccine efficacy.</title>
        <authorList>
            <person name="Brosch R."/>
            <person name="Gordon S.V."/>
            <person name="Garnier T."/>
            <person name="Eiglmeier K."/>
            <person name="Frigui W."/>
            <person name="Valenti P."/>
            <person name="Dos Santos S."/>
            <person name="Duthoy S."/>
            <person name="Lacroix C."/>
            <person name="Garcia-Pelayo C."/>
            <person name="Inwald J.K."/>
            <person name="Golby P."/>
            <person name="Garcia J.N."/>
            <person name="Hewinson R.G."/>
            <person name="Behr M.A."/>
            <person name="Quail M.A."/>
            <person name="Churcher C."/>
            <person name="Barrell B.G."/>
            <person name="Parkhill J."/>
            <person name="Cole S.T."/>
        </authorList>
    </citation>
    <scope>NUCLEOTIDE SEQUENCE [LARGE SCALE GENOMIC DNA]</scope>
    <source>
        <strain evidence="5">BCG / Pasteur 1173P2</strain>
    </source>
</reference>
<feature type="DNA-binding region" description="H-T-H motif" evidence="2">
    <location>
        <begin position="36"/>
        <end position="55"/>
    </location>
</feature>
<dbReference type="SUPFAM" id="SSF46689">
    <property type="entry name" value="Homeodomain-like"/>
    <property type="match status" value="1"/>
</dbReference>
<evidence type="ECO:0000313" key="4">
    <source>
        <dbReference type="EMBL" id="CAL73080.1"/>
    </source>
</evidence>
<dbReference type="InterPro" id="IPR041583">
    <property type="entry name" value="TetR_C_31"/>
</dbReference>
<dbReference type="InterPro" id="IPR009057">
    <property type="entry name" value="Homeodomain-like_sf"/>
</dbReference>
<name>A0A0H3M826_MYCBP</name>
<sequence>MTAGSDRRPRDPAGRRQAIVEAAERVIARQGLGGLSHRRVAAEANVPVGSTTYYFNDLDALREAALAHAANASADLLAQWRSDLDKDRDLAATLARLTTVYLADQDRYRTLNELYMAAAHRPELQRLARLWPDGLLALLEPRIGRRAANAVTVFFDGATLHALITGTPLSTDELTDAIARLVADGPEQREVGQSAHAGRTPD</sequence>
<evidence type="ECO:0000259" key="3">
    <source>
        <dbReference type="PROSITE" id="PS50977"/>
    </source>
</evidence>
<protein>
    <submittedName>
        <fullName evidence="4">Probable transcriptional regulatory protein (Probably deoR-family)</fullName>
    </submittedName>
</protein>
<dbReference type="GO" id="GO:0000976">
    <property type="term" value="F:transcription cis-regulatory region binding"/>
    <property type="evidence" value="ECO:0007669"/>
    <property type="project" value="TreeGrafter"/>
</dbReference>
<dbReference type="Proteomes" id="UP000001472">
    <property type="component" value="Chromosome"/>
</dbReference>
<dbReference type="InterPro" id="IPR001647">
    <property type="entry name" value="HTH_TetR"/>
</dbReference>
<dbReference type="GeneID" id="45427059"/>
<organism evidence="4 5">
    <name type="scientific">Mycobacterium bovis (strain BCG / Pasteur 1173P2)</name>
    <dbReference type="NCBI Taxonomy" id="410289"/>
    <lineage>
        <taxon>Bacteria</taxon>
        <taxon>Bacillati</taxon>
        <taxon>Actinomycetota</taxon>
        <taxon>Actinomycetes</taxon>
        <taxon>Mycobacteriales</taxon>
        <taxon>Mycobacteriaceae</taxon>
        <taxon>Mycobacterium</taxon>
        <taxon>Mycobacterium tuberculosis complex</taxon>
    </lineage>
</organism>
<dbReference type="SUPFAM" id="SSF48498">
    <property type="entry name" value="Tetracyclin repressor-like, C-terminal domain"/>
    <property type="match status" value="1"/>
</dbReference>
<dbReference type="Pfam" id="PF00440">
    <property type="entry name" value="TetR_N"/>
    <property type="match status" value="1"/>
</dbReference>
<dbReference type="RefSeq" id="WP_003416005.1">
    <property type="nucleotide sequence ID" value="NC_008769.1"/>
</dbReference>
<proteinExistence type="predicted"/>
<dbReference type="HOGENOM" id="CLU_069356_21_2_11"/>
<keyword evidence="1 2" id="KW-0238">DNA-binding</keyword>
<dbReference type="PROSITE" id="PS50977">
    <property type="entry name" value="HTH_TETR_2"/>
    <property type="match status" value="1"/>
</dbReference>
<dbReference type="SMR" id="A0A0H3M826"/>
<accession>A0A0H3M826</accession>
<dbReference type="GO" id="GO:0003700">
    <property type="term" value="F:DNA-binding transcription factor activity"/>
    <property type="evidence" value="ECO:0007669"/>
    <property type="project" value="TreeGrafter"/>
</dbReference>
<dbReference type="Pfam" id="PF17940">
    <property type="entry name" value="TetR_C_31"/>
    <property type="match status" value="1"/>
</dbReference>
<evidence type="ECO:0000313" key="5">
    <source>
        <dbReference type="Proteomes" id="UP000001472"/>
    </source>
</evidence>
<evidence type="ECO:0000256" key="2">
    <source>
        <dbReference type="PROSITE-ProRule" id="PRU00335"/>
    </source>
</evidence>
<dbReference type="Gene3D" id="1.10.357.10">
    <property type="entry name" value="Tetracycline Repressor, domain 2"/>
    <property type="match status" value="1"/>
</dbReference>
<dbReference type="AlphaFoldDB" id="A0A0H3M826"/>
<evidence type="ECO:0000256" key="1">
    <source>
        <dbReference type="ARBA" id="ARBA00023125"/>
    </source>
</evidence>
<dbReference type="KEGG" id="mbb:BCG_3091"/>
<feature type="domain" description="HTH tetR-type" evidence="3">
    <location>
        <begin position="13"/>
        <end position="73"/>
    </location>
</feature>
<dbReference type="InterPro" id="IPR036271">
    <property type="entry name" value="Tet_transcr_reg_TetR-rel_C_sf"/>
</dbReference>
<dbReference type="PANTHER" id="PTHR30055:SF231">
    <property type="entry name" value="TRANSCRIPTIONAL REGULATORY PROTEIN (PROBABLY DEOR-FAMILY)-RELATED"/>
    <property type="match status" value="1"/>
</dbReference>